<sequence>MVAWLEPILRYLAEKTTETTVVEIDVNDLETSVLVQRCFRSGYKKAQTVIRDRIFMRGEFSWESGYWDDDPFGCEQ</sequence>
<dbReference type="EMBL" id="MU853777">
    <property type="protein sequence ID" value="KAK3941994.1"/>
    <property type="molecule type" value="Genomic_DNA"/>
</dbReference>
<comment type="caution">
    <text evidence="1">The sequence shown here is derived from an EMBL/GenBank/DDBJ whole genome shotgun (WGS) entry which is preliminary data.</text>
</comment>
<dbReference type="AlphaFoldDB" id="A0AAN6NA56"/>
<accession>A0AAN6NA56</accession>
<evidence type="ECO:0000313" key="1">
    <source>
        <dbReference type="EMBL" id="KAK3941994.1"/>
    </source>
</evidence>
<protein>
    <submittedName>
        <fullName evidence="1">Uncharacterized protein</fullName>
    </submittedName>
</protein>
<dbReference type="Proteomes" id="UP001303473">
    <property type="component" value="Unassembled WGS sequence"/>
</dbReference>
<gene>
    <name evidence="1" type="ORF">QBC46DRAFT_83878</name>
</gene>
<proteinExistence type="predicted"/>
<organism evidence="1 2">
    <name type="scientific">Diplogelasinospora grovesii</name>
    <dbReference type="NCBI Taxonomy" id="303347"/>
    <lineage>
        <taxon>Eukaryota</taxon>
        <taxon>Fungi</taxon>
        <taxon>Dikarya</taxon>
        <taxon>Ascomycota</taxon>
        <taxon>Pezizomycotina</taxon>
        <taxon>Sordariomycetes</taxon>
        <taxon>Sordariomycetidae</taxon>
        <taxon>Sordariales</taxon>
        <taxon>Diplogelasinosporaceae</taxon>
        <taxon>Diplogelasinospora</taxon>
    </lineage>
</organism>
<evidence type="ECO:0000313" key="2">
    <source>
        <dbReference type="Proteomes" id="UP001303473"/>
    </source>
</evidence>
<keyword evidence="2" id="KW-1185">Reference proteome</keyword>
<reference evidence="2" key="1">
    <citation type="journal article" date="2023" name="Mol. Phylogenet. Evol.">
        <title>Genome-scale phylogeny and comparative genomics of the fungal order Sordariales.</title>
        <authorList>
            <person name="Hensen N."/>
            <person name="Bonometti L."/>
            <person name="Westerberg I."/>
            <person name="Brannstrom I.O."/>
            <person name="Guillou S."/>
            <person name="Cros-Aarteil S."/>
            <person name="Calhoun S."/>
            <person name="Haridas S."/>
            <person name="Kuo A."/>
            <person name="Mondo S."/>
            <person name="Pangilinan J."/>
            <person name="Riley R."/>
            <person name="LaButti K."/>
            <person name="Andreopoulos B."/>
            <person name="Lipzen A."/>
            <person name="Chen C."/>
            <person name="Yan M."/>
            <person name="Daum C."/>
            <person name="Ng V."/>
            <person name="Clum A."/>
            <person name="Steindorff A."/>
            <person name="Ohm R.A."/>
            <person name="Martin F."/>
            <person name="Silar P."/>
            <person name="Natvig D.O."/>
            <person name="Lalanne C."/>
            <person name="Gautier V."/>
            <person name="Ament-Velasquez S.L."/>
            <person name="Kruys A."/>
            <person name="Hutchinson M.I."/>
            <person name="Powell A.J."/>
            <person name="Barry K."/>
            <person name="Miller A.N."/>
            <person name="Grigoriev I.V."/>
            <person name="Debuchy R."/>
            <person name="Gladieux P."/>
            <person name="Hiltunen Thoren M."/>
            <person name="Johannesson H."/>
        </authorList>
    </citation>
    <scope>NUCLEOTIDE SEQUENCE [LARGE SCALE GENOMIC DNA]</scope>
    <source>
        <strain evidence="2">CBS 340.73</strain>
    </source>
</reference>
<name>A0AAN6NA56_9PEZI</name>